<dbReference type="EMBL" id="FQNC01000020">
    <property type="protein sequence ID" value="SGY25500.1"/>
    <property type="molecule type" value="Genomic_DNA"/>
</dbReference>
<evidence type="ECO:0000313" key="2">
    <source>
        <dbReference type="Proteomes" id="UP000249464"/>
    </source>
</evidence>
<keyword evidence="2" id="KW-1185">Reference proteome</keyword>
<gene>
    <name evidence="1" type="primary">BQ5605_C018g08628</name>
    <name evidence="1" type="ORF">BQ5605_C018G08628</name>
</gene>
<proteinExistence type="predicted"/>
<reference evidence="1 2" key="1">
    <citation type="submission" date="2016-11" db="EMBL/GenBank/DDBJ databases">
        <authorList>
            <person name="Jaros S."/>
            <person name="Januszkiewicz K."/>
            <person name="Wedrychowicz H."/>
        </authorList>
    </citation>
    <scope>NUCLEOTIDE SEQUENCE [LARGE SCALE GENOMIC DNA]</scope>
</reference>
<protein>
    <submittedName>
        <fullName evidence="1">BQ5605_C018g08628 protein</fullName>
    </submittedName>
</protein>
<sequence length="406" mass="45805">MPPLHAQASGKAVRRLPPELLGDIAAFVDQRRSDDDDDRDDGDIEWRTKSVFQDLRNAAATCRAWRGPFSRQLMQELHVTIGRGIEHETRDLSLARQYPIHRLLVSLVRDKTAAAKFLFDLLSLTRSSVKALCVSQEELVLDLFAIKYDLQNLERLELSGVKSCRLERLGHMRPVLPKLTFLKCRKVRLRALSLFARGVSTPALVKIELTCGYDVLFDHESPTRKALEVELLTCKGVRLKEFSLILEDDGLDASSTIIKLFVEGLQACISLRVFRLSVLSYAGCHGRNHAQELNSVRPLVAAIPSYAPFHTLCINFSVYAKLGFEVCLVALLKSLQTSELPRLVNIQVWFHMSNARAGQKEAVVWSKTKIDSQLNETNWDELKSWCDKQNVTIDLNVVGPLTKSNE</sequence>
<accession>A0A2X0M0I3</accession>
<dbReference type="AlphaFoldDB" id="A0A2X0M0I3"/>
<name>A0A2X0M0I3_9BASI</name>
<organism evidence="1 2">
    <name type="scientific">Microbotryum silenes-dioicae</name>
    <dbReference type="NCBI Taxonomy" id="796604"/>
    <lineage>
        <taxon>Eukaryota</taxon>
        <taxon>Fungi</taxon>
        <taxon>Dikarya</taxon>
        <taxon>Basidiomycota</taxon>
        <taxon>Pucciniomycotina</taxon>
        <taxon>Microbotryomycetes</taxon>
        <taxon>Microbotryales</taxon>
        <taxon>Microbotryaceae</taxon>
        <taxon>Microbotryum</taxon>
    </lineage>
</organism>
<evidence type="ECO:0000313" key="1">
    <source>
        <dbReference type="EMBL" id="SGY25500.1"/>
    </source>
</evidence>
<dbReference type="Proteomes" id="UP000249464">
    <property type="component" value="Unassembled WGS sequence"/>
</dbReference>